<reference evidence="2" key="1">
    <citation type="journal article" date="2015" name="PeerJ">
        <title>First genomic representation of candidate bacterial phylum KSB3 points to enhanced environmental sensing as a trigger of wastewater bulking.</title>
        <authorList>
            <person name="Sekiguchi Y."/>
            <person name="Ohashi A."/>
            <person name="Parks D.H."/>
            <person name="Yamauchi T."/>
            <person name="Tyson G.W."/>
            <person name="Hugenholtz P."/>
        </authorList>
    </citation>
    <scope>NUCLEOTIDE SEQUENCE [LARGE SCALE GENOMIC DNA]</scope>
</reference>
<keyword evidence="3" id="KW-1185">Reference proteome</keyword>
<protein>
    <recommendedName>
        <fullName evidence="1">Metallo-beta-lactamase domain-containing protein</fullName>
    </recommendedName>
</protein>
<dbReference type="Proteomes" id="UP000030661">
    <property type="component" value="Unassembled WGS sequence"/>
</dbReference>
<dbReference type="PANTHER" id="PTHR42663:SF4">
    <property type="entry name" value="SLL1036 PROTEIN"/>
    <property type="match status" value="1"/>
</dbReference>
<sequence length="301" mass="34095">MMKVIFWGVRGSIPSPGKHTAEIGGNTSCVSVETDDGTLIIFDAGTGIRALGHYLLQKGYGEGGKLGHLFFSHTHWDHIQGFPFFVPAFVGVKDEQNRKIKEKTNTFHLYGAKKVFERLENTLRGQMEYEYFPIQLENMGAAIHFHEIQEVPLSIGGNTVIPQHLKHPNGVLSYRVENERGNKVVVYATDTEHYDDGELDVNVLKIADHADIFIYDAMYTPEEYRGEAHNNPLLFKGHRVGWGHSTWLEGVRLAKAAHVKQLILFHHDPEHSDDFLRTIERQAQQKFPNTLLAVEGLELTL</sequence>
<dbReference type="SMART" id="SM00849">
    <property type="entry name" value="Lactamase_B"/>
    <property type="match status" value="1"/>
</dbReference>
<dbReference type="Gene3D" id="3.60.15.10">
    <property type="entry name" value="Ribonuclease Z/Hydroxyacylglutathione hydrolase-like"/>
    <property type="match status" value="1"/>
</dbReference>
<gene>
    <name evidence="2" type="ORF">U27_02150</name>
</gene>
<evidence type="ECO:0000313" key="3">
    <source>
        <dbReference type="Proteomes" id="UP000030661"/>
    </source>
</evidence>
<dbReference type="EMBL" id="DF820463">
    <property type="protein sequence ID" value="GAK55318.1"/>
    <property type="molecule type" value="Genomic_DNA"/>
</dbReference>
<dbReference type="InterPro" id="IPR036866">
    <property type="entry name" value="RibonucZ/Hydroxyglut_hydro"/>
</dbReference>
<evidence type="ECO:0000313" key="2">
    <source>
        <dbReference type="EMBL" id="GAK55318.1"/>
    </source>
</evidence>
<name>A0A0S6WBM3_VECG1</name>
<dbReference type="AlphaFoldDB" id="A0A0S6WBM3"/>
<dbReference type="Pfam" id="PF12706">
    <property type="entry name" value="Lactamase_B_2"/>
    <property type="match status" value="1"/>
</dbReference>
<dbReference type="HOGENOM" id="CLU_031317_1_0_0"/>
<dbReference type="PANTHER" id="PTHR42663">
    <property type="entry name" value="HYDROLASE C777.06C-RELATED-RELATED"/>
    <property type="match status" value="1"/>
</dbReference>
<evidence type="ECO:0000259" key="1">
    <source>
        <dbReference type="SMART" id="SM00849"/>
    </source>
</evidence>
<dbReference type="eggNOG" id="COG1235">
    <property type="taxonomic scope" value="Bacteria"/>
</dbReference>
<proteinExistence type="predicted"/>
<dbReference type="CDD" id="cd07715">
    <property type="entry name" value="TaR3-like_MBL-fold"/>
    <property type="match status" value="1"/>
</dbReference>
<accession>A0A0S6WBM3</accession>
<dbReference type="STRING" id="1499967.U27_02150"/>
<dbReference type="InterPro" id="IPR001279">
    <property type="entry name" value="Metallo-B-lactamas"/>
</dbReference>
<dbReference type="SUPFAM" id="SSF56281">
    <property type="entry name" value="Metallo-hydrolase/oxidoreductase"/>
    <property type="match status" value="1"/>
</dbReference>
<feature type="domain" description="Metallo-beta-lactamase" evidence="1">
    <location>
        <begin position="26"/>
        <end position="244"/>
    </location>
</feature>
<organism evidence="2">
    <name type="scientific">Vecturithrix granuli</name>
    <dbReference type="NCBI Taxonomy" id="1499967"/>
    <lineage>
        <taxon>Bacteria</taxon>
        <taxon>Candidatus Moduliflexota</taxon>
        <taxon>Candidatus Vecturitrichia</taxon>
        <taxon>Candidatus Vecturitrichales</taxon>
        <taxon>Candidatus Vecturitrichaceae</taxon>
        <taxon>Candidatus Vecturithrix</taxon>
    </lineage>
</organism>